<name>A0ABU7SCQ2_9ACTN</name>
<reference evidence="9 10" key="1">
    <citation type="submission" date="2024-01" db="EMBL/GenBank/DDBJ databases">
        <title>Genome insights into Plantactinospora veratri sp. nov.</title>
        <authorList>
            <person name="Wang L."/>
        </authorList>
    </citation>
    <scope>NUCLEOTIDE SEQUENCE [LARGE SCALE GENOMIC DNA]</scope>
    <source>
        <strain evidence="9 10">NEAU-FHS4</strain>
    </source>
</reference>
<evidence type="ECO:0000259" key="8">
    <source>
        <dbReference type="Pfam" id="PF06271"/>
    </source>
</evidence>
<feature type="compositionally biased region" description="Pro residues" evidence="6">
    <location>
        <begin position="134"/>
        <end position="145"/>
    </location>
</feature>
<comment type="caution">
    <text evidence="9">The sequence shown here is derived from an EMBL/GenBank/DDBJ whole genome shotgun (WGS) entry which is preliminary data.</text>
</comment>
<evidence type="ECO:0000256" key="4">
    <source>
        <dbReference type="ARBA" id="ARBA00022989"/>
    </source>
</evidence>
<dbReference type="PANTHER" id="PTHR36115:SF4">
    <property type="entry name" value="MEMBRANE PROTEIN"/>
    <property type="match status" value="1"/>
</dbReference>
<keyword evidence="2" id="KW-1003">Cell membrane</keyword>
<protein>
    <submittedName>
        <fullName evidence="9">RDD family protein</fullName>
    </submittedName>
</protein>
<evidence type="ECO:0000313" key="10">
    <source>
        <dbReference type="Proteomes" id="UP001339911"/>
    </source>
</evidence>
<dbReference type="Pfam" id="PF06271">
    <property type="entry name" value="RDD"/>
    <property type="match status" value="1"/>
</dbReference>
<keyword evidence="3 7" id="KW-0812">Transmembrane</keyword>
<proteinExistence type="predicted"/>
<dbReference type="EMBL" id="JAZGQL010000007">
    <property type="protein sequence ID" value="MEE6307544.1"/>
    <property type="molecule type" value="Genomic_DNA"/>
</dbReference>
<keyword evidence="10" id="KW-1185">Reference proteome</keyword>
<dbReference type="InterPro" id="IPR010432">
    <property type="entry name" value="RDD"/>
</dbReference>
<evidence type="ECO:0000256" key="5">
    <source>
        <dbReference type="ARBA" id="ARBA00023136"/>
    </source>
</evidence>
<dbReference type="PRINTS" id="PR01217">
    <property type="entry name" value="PRICHEXTENSN"/>
</dbReference>
<evidence type="ECO:0000256" key="1">
    <source>
        <dbReference type="ARBA" id="ARBA00004651"/>
    </source>
</evidence>
<evidence type="ECO:0000313" key="9">
    <source>
        <dbReference type="EMBL" id="MEE6307544.1"/>
    </source>
</evidence>
<feature type="compositionally biased region" description="Pro residues" evidence="6">
    <location>
        <begin position="34"/>
        <end position="51"/>
    </location>
</feature>
<feature type="transmembrane region" description="Helical" evidence="7">
    <location>
        <begin position="178"/>
        <end position="197"/>
    </location>
</feature>
<dbReference type="PANTHER" id="PTHR36115">
    <property type="entry name" value="PROLINE-RICH ANTIGEN HOMOLOG-RELATED"/>
    <property type="match status" value="1"/>
</dbReference>
<feature type="compositionally biased region" description="Basic and acidic residues" evidence="6">
    <location>
        <begin position="351"/>
        <end position="360"/>
    </location>
</feature>
<keyword evidence="4 7" id="KW-1133">Transmembrane helix</keyword>
<feature type="compositionally biased region" description="Pro residues" evidence="6">
    <location>
        <begin position="106"/>
        <end position="124"/>
    </location>
</feature>
<evidence type="ECO:0000256" key="3">
    <source>
        <dbReference type="ARBA" id="ARBA00022692"/>
    </source>
</evidence>
<feature type="transmembrane region" description="Helical" evidence="7">
    <location>
        <begin position="295"/>
        <end position="317"/>
    </location>
</feature>
<gene>
    <name evidence="9" type="ORF">V1634_11995</name>
</gene>
<feature type="transmembrane region" description="Helical" evidence="7">
    <location>
        <begin position="233"/>
        <end position="249"/>
    </location>
</feature>
<keyword evidence="5 7" id="KW-0472">Membrane</keyword>
<organism evidence="9 10">
    <name type="scientific">Plantactinospora veratri</name>
    <dbReference type="NCBI Taxonomy" id="1436122"/>
    <lineage>
        <taxon>Bacteria</taxon>
        <taxon>Bacillati</taxon>
        <taxon>Actinomycetota</taxon>
        <taxon>Actinomycetes</taxon>
        <taxon>Micromonosporales</taxon>
        <taxon>Micromonosporaceae</taxon>
        <taxon>Plantactinospora</taxon>
    </lineage>
</organism>
<evidence type="ECO:0000256" key="6">
    <source>
        <dbReference type="SAM" id="MobiDB-lite"/>
    </source>
</evidence>
<sequence length="360" mass="37230">MTVQPGWYADPAEPTTQRYWDGEGWVGAPLPVDATPPPGPPPAEEPEPAPAPSSGAGAPGSPAAPSSPATPPPAGAPGGPAAPWGGPPWAGPPVSGPPQGGAPPVSGAPPSGPPASGPPAPPGWPGAGPAGQPYGPPPGMPPYGQPPPGWPHPYWAAPPPRPHGLELAPLGARVLARLIDISLVLLLNVVVNGWFVWRFVQEVEPVTREIWRRALAGESTTEGLPQVSPQADGLQVVILLIAVALWFAYEVPSVANTGQTIGKRVMGIKVVPLAETEQLGFGRSFRRWNMLGLPVFLWSCCGIGFLIQLVDCALAFFDRPLRQSLHDKRGQTVVVRSTSSARSPAEPTGTPHDHTGGPAS</sequence>
<accession>A0ABU7SCQ2</accession>
<feature type="compositionally biased region" description="Low complexity" evidence="6">
    <location>
        <begin position="52"/>
        <end position="67"/>
    </location>
</feature>
<comment type="subcellular location">
    <subcellularLocation>
        <location evidence="1">Cell membrane</location>
        <topology evidence="1">Multi-pass membrane protein</topology>
    </subcellularLocation>
</comment>
<feature type="compositionally biased region" description="Pro residues" evidence="6">
    <location>
        <begin position="85"/>
        <end position="96"/>
    </location>
</feature>
<feature type="region of interest" description="Disordered" evidence="6">
    <location>
        <begin position="1"/>
        <end position="145"/>
    </location>
</feature>
<dbReference type="Proteomes" id="UP001339911">
    <property type="component" value="Unassembled WGS sequence"/>
</dbReference>
<feature type="region of interest" description="Disordered" evidence="6">
    <location>
        <begin position="332"/>
        <end position="360"/>
    </location>
</feature>
<feature type="domain" description="RDD" evidence="8">
    <location>
        <begin position="168"/>
        <end position="329"/>
    </location>
</feature>
<evidence type="ECO:0000256" key="7">
    <source>
        <dbReference type="SAM" id="Phobius"/>
    </source>
</evidence>
<feature type="compositionally biased region" description="Low complexity" evidence="6">
    <location>
        <begin position="332"/>
        <end position="343"/>
    </location>
</feature>
<evidence type="ECO:0000256" key="2">
    <source>
        <dbReference type="ARBA" id="ARBA00022475"/>
    </source>
</evidence>
<dbReference type="InterPro" id="IPR051791">
    <property type="entry name" value="Pra-immunoreactive"/>
</dbReference>